<proteinExistence type="predicted"/>
<evidence type="ECO:0000313" key="3">
    <source>
        <dbReference type="EMBL" id="SVE19716.1"/>
    </source>
</evidence>
<dbReference type="Gene3D" id="3.40.50.150">
    <property type="entry name" value="Vaccinia Virus protein VP39"/>
    <property type="match status" value="1"/>
</dbReference>
<protein>
    <recommendedName>
        <fullName evidence="2">Methyltransferase domain-containing protein</fullName>
    </recommendedName>
</protein>
<dbReference type="SUPFAM" id="SSF53335">
    <property type="entry name" value="S-adenosyl-L-methionine-dependent methyltransferases"/>
    <property type="match status" value="1"/>
</dbReference>
<dbReference type="AlphaFoldDB" id="A0A383BHP1"/>
<dbReference type="PANTHER" id="PTHR43861">
    <property type="entry name" value="TRANS-ACONITATE 2-METHYLTRANSFERASE-RELATED"/>
    <property type="match status" value="1"/>
</dbReference>
<sequence>MNRIINDYDNWAPHYDNNINPTRDLDKLVTKKSLYNLNFSNVLELGCGSGKNTEWLITKADKLVGLDFSDGMLDLARYKISSENVTFIKTNLNEKWPVDNNAFDLATINLTLEHIENLDHIFNSVIMKLTKAGKCFVCELHPKKQLAGSKARFEEKGTEIVLDVFQHLELDYIQSAEKAGFTLLEKKDWYDDETDLPRLISF</sequence>
<gene>
    <name evidence="3" type="ORF">METZ01_LOCUS472570</name>
</gene>
<dbReference type="InterPro" id="IPR041698">
    <property type="entry name" value="Methyltransf_25"/>
</dbReference>
<evidence type="ECO:0000256" key="1">
    <source>
        <dbReference type="ARBA" id="ARBA00022679"/>
    </source>
</evidence>
<dbReference type="EMBL" id="UINC01200709">
    <property type="protein sequence ID" value="SVE19716.1"/>
    <property type="molecule type" value="Genomic_DNA"/>
</dbReference>
<name>A0A383BHP1_9ZZZZ</name>
<dbReference type="CDD" id="cd02440">
    <property type="entry name" value="AdoMet_MTases"/>
    <property type="match status" value="1"/>
</dbReference>
<reference evidence="3" key="1">
    <citation type="submission" date="2018-05" db="EMBL/GenBank/DDBJ databases">
        <authorList>
            <person name="Lanie J.A."/>
            <person name="Ng W.-L."/>
            <person name="Kazmierczak K.M."/>
            <person name="Andrzejewski T.M."/>
            <person name="Davidsen T.M."/>
            <person name="Wayne K.J."/>
            <person name="Tettelin H."/>
            <person name="Glass J.I."/>
            <person name="Rusch D."/>
            <person name="Podicherti R."/>
            <person name="Tsui H.-C.T."/>
            <person name="Winkler M.E."/>
        </authorList>
    </citation>
    <scope>NUCLEOTIDE SEQUENCE</scope>
</reference>
<dbReference type="InterPro" id="IPR029063">
    <property type="entry name" value="SAM-dependent_MTases_sf"/>
</dbReference>
<accession>A0A383BHP1</accession>
<evidence type="ECO:0000259" key="2">
    <source>
        <dbReference type="Pfam" id="PF13649"/>
    </source>
</evidence>
<feature type="domain" description="Methyltransferase" evidence="2">
    <location>
        <begin position="42"/>
        <end position="126"/>
    </location>
</feature>
<feature type="non-terminal residue" evidence="3">
    <location>
        <position position="202"/>
    </location>
</feature>
<organism evidence="3">
    <name type="scientific">marine metagenome</name>
    <dbReference type="NCBI Taxonomy" id="408172"/>
    <lineage>
        <taxon>unclassified sequences</taxon>
        <taxon>metagenomes</taxon>
        <taxon>ecological metagenomes</taxon>
    </lineage>
</organism>
<keyword evidence="1" id="KW-0808">Transferase</keyword>
<dbReference type="GO" id="GO:0016740">
    <property type="term" value="F:transferase activity"/>
    <property type="evidence" value="ECO:0007669"/>
    <property type="project" value="UniProtKB-KW"/>
</dbReference>
<dbReference type="Pfam" id="PF13649">
    <property type="entry name" value="Methyltransf_25"/>
    <property type="match status" value="1"/>
</dbReference>